<gene>
    <name evidence="1" type="ORF">SAMN06295945_1940</name>
</gene>
<dbReference type="Proteomes" id="UP000218069">
    <property type="component" value="Unassembled WGS sequence"/>
</dbReference>
<evidence type="ECO:0000313" key="2">
    <source>
        <dbReference type="Proteomes" id="UP000218069"/>
    </source>
</evidence>
<evidence type="ECO:0000313" key="1">
    <source>
        <dbReference type="EMBL" id="SNX29560.1"/>
    </source>
</evidence>
<accession>A0A240E3W9</accession>
<dbReference type="AlphaFoldDB" id="A0A240E3W9"/>
<reference evidence="2" key="1">
    <citation type="submission" date="2017-08" db="EMBL/GenBank/DDBJ databases">
        <authorList>
            <person name="Varghese N."/>
            <person name="Submissions S."/>
        </authorList>
    </citation>
    <scope>NUCLEOTIDE SEQUENCE [LARGE SCALE GENOMIC DNA]</scope>
    <source>
        <strain evidence="2">AP-Melu-1000-B4</strain>
    </source>
</reference>
<protein>
    <submittedName>
        <fullName evidence="1">Helix-turn-helix domain-containing protein</fullName>
    </submittedName>
</protein>
<name>A0A240E3W9_9BURK</name>
<dbReference type="RefSeq" id="WP_096674731.1">
    <property type="nucleotide sequence ID" value="NZ_OANS01000005.1"/>
</dbReference>
<dbReference type="OrthoDB" id="5737257at2"/>
<dbReference type="EMBL" id="OANS01000005">
    <property type="protein sequence ID" value="SNX29560.1"/>
    <property type="molecule type" value="Genomic_DNA"/>
</dbReference>
<sequence length="90" mass="10360">MNANRYGNTLALKEHMVSGKPITGLEALVLFGVASLTKNISLMRREGWFIESKKVPYKKVLVRINKYALVRPPKNLPIEEIVMTEYWVKK</sequence>
<keyword evidence="2" id="KW-1185">Reference proteome</keyword>
<organism evidence="1 2">
    <name type="scientific">Polynucleobacter meluiroseus</name>
    <dbReference type="NCBI Taxonomy" id="1938814"/>
    <lineage>
        <taxon>Bacteria</taxon>
        <taxon>Pseudomonadati</taxon>
        <taxon>Pseudomonadota</taxon>
        <taxon>Betaproteobacteria</taxon>
        <taxon>Burkholderiales</taxon>
        <taxon>Burkholderiaceae</taxon>
        <taxon>Polynucleobacter</taxon>
    </lineage>
</organism>
<proteinExistence type="predicted"/>